<accession>A0ACD1FXZ9</accession>
<name>A0ACD1FXZ9_9EURO</name>
<proteinExistence type="predicted"/>
<dbReference type="EMBL" id="KZ825382">
    <property type="protein sequence ID" value="RAH41859.1"/>
    <property type="molecule type" value="Genomic_DNA"/>
</dbReference>
<feature type="non-terminal residue" evidence="1">
    <location>
        <position position="1"/>
    </location>
</feature>
<reference evidence="1" key="1">
    <citation type="submission" date="2018-02" db="EMBL/GenBank/DDBJ databases">
        <title>The genomes of Aspergillus section Nigri reveals drivers in fungal speciation.</title>
        <authorList>
            <consortium name="DOE Joint Genome Institute"/>
            <person name="Vesth T.C."/>
            <person name="Nybo J."/>
            <person name="Theobald S."/>
            <person name="Brandl J."/>
            <person name="Frisvad J.C."/>
            <person name="Nielsen K.F."/>
            <person name="Lyhne E.K."/>
            <person name="Kogle M.E."/>
            <person name="Kuo A."/>
            <person name="Riley R."/>
            <person name="Clum A."/>
            <person name="Nolan M."/>
            <person name="Lipzen A."/>
            <person name="Salamov A."/>
            <person name="Henrissat B."/>
            <person name="Wiebenga A."/>
            <person name="De vries R.P."/>
            <person name="Grigoriev I.V."/>
            <person name="Mortensen U.H."/>
            <person name="Andersen M.R."/>
            <person name="Baker S.E."/>
        </authorList>
    </citation>
    <scope>NUCLEOTIDE SEQUENCE</scope>
    <source>
        <strain evidence="1">CBS 621.78</strain>
    </source>
</reference>
<sequence length="77" mass="9221">KIFLTLTGYFLIKDIDYYKILLDFRPVSRSYTSKNLIIIILLVLYKHNLFYRLLDITTNNTSNNNLIFSIILFKLRT</sequence>
<evidence type="ECO:0000313" key="2">
    <source>
        <dbReference type="Proteomes" id="UP000249057"/>
    </source>
</evidence>
<protein>
    <submittedName>
        <fullName evidence="1">Uncharacterized protein</fullName>
    </submittedName>
</protein>
<organism evidence="1 2">
    <name type="scientific">Aspergillus brunneoviolaceus CBS 621.78</name>
    <dbReference type="NCBI Taxonomy" id="1450534"/>
    <lineage>
        <taxon>Eukaryota</taxon>
        <taxon>Fungi</taxon>
        <taxon>Dikarya</taxon>
        <taxon>Ascomycota</taxon>
        <taxon>Pezizomycotina</taxon>
        <taxon>Eurotiomycetes</taxon>
        <taxon>Eurotiomycetidae</taxon>
        <taxon>Eurotiales</taxon>
        <taxon>Aspergillaceae</taxon>
        <taxon>Aspergillus</taxon>
        <taxon>Aspergillus subgen. Circumdati</taxon>
    </lineage>
</organism>
<dbReference type="Proteomes" id="UP000249057">
    <property type="component" value="Unassembled WGS sequence"/>
</dbReference>
<keyword evidence="2" id="KW-1185">Reference proteome</keyword>
<gene>
    <name evidence="1" type="ORF">BO95DRAFT_372169</name>
</gene>
<evidence type="ECO:0000313" key="1">
    <source>
        <dbReference type="EMBL" id="RAH41859.1"/>
    </source>
</evidence>